<feature type="compositionally biased region" description="Polar residues" evidence="1">
    <location>
        <begin position="248"/>
        <end position="266"/>
    </location>
</feature>
<dbReference type="EMBL" id="BQKY01000004">
    <property type="protein sequence ID" value="GJN89266.1"/>
    <property type="molecule type" value="Genomic_DNA"/>
</dbReference>
<feature type="region of interest" description="Disordered" evidence="1">
    <location>
        <begin position="298"/>
        <end position="355"/>
    </location>
</feature>
<gene>
    <name evidence="2" type="ORF">Rhopal_002245-T1</name>
</gene>
<evidence type="ECO:0000256" key="1">
    <source>
        <dbReference type="SAM" id="MobiDB-lite"/>
    </source>
</evidence>
<evidence type="ECO:0000313" key="3">
    <source>
        <dbReference type="Proteomes" id="UP001342314"/>
    </source>
</evidence>
<keyword evidence="3" id="KW-1185">Reference proteome</keyword>
<feature type="compositionally biased region" description="Low complexity" evidence="1">
    <location>
        <begin position="764"/>
        <end position="787"/>
    </location>
</feature>
<feature type="compositionally biased region" description="Polar residues" evidence="1">
    <location>
        <begin position="667"/>
        <end position="677"/>
    </location>
</feature>
<evidence type="ECO:0000313" key="2">
    <source>
        <dbReference type="EMBL" id="GJN89266.1"/>
    </source>
</evidence>
<feature type="compositionally biased region" description="Polar residues" evidence="1">
    <location>
        <begin position="582"/>
        <end position="594"/>
    </location>
</feature>
<feature type="compositionally biased region" description="Low complexity" evidence="1">
    <location>
        <begin position="406"/>
        <end position="434"/>
    </location>
</feature>
<feature type="compositionally biased region" description="Polar residues" evidence="1">
    <location>
        <begin position="541"/>
        <end position="550"/>
    </location>
</feature>
<feature type="compositionally biased region" description="Basic and acidic residues" evidence="1">
    <location>
        <begin position="160"/>
        <end position="171"/>
    </location>
</feature>
<dbReference type="Proteomes" id="UP001342314">
    <property type="component" value="Unassembled WGS sequence"/>
</dbReference>
<dbReference type="AlphaFoldDB" id="A0AAV5G9J7"/>
<sequence>MASVVRPYGGRNDPLQPLAQVSHVAPQAAFKGGKAGGVRYPEDDGLAITYELHDQQPYYHPDAQTQSVKWAQNDAPVARNKPGHGVLPAFDLRNDRSNRVDSVFDAYVDMYADDGDEEGHEVDDTVEQLQSSAPAPSSYRQSPSNDSGRQEDLVPYEAHAQSREPWDERGKTGLYGGGGRGADDRETGWVRDYAFSPIPPITGYEEDLRFGGDDGEEDVGPRSRINSRGTVGSRSRGDDDVRRESSDTAPSSKGPNTPPDSSTCPTSGLRYGQNYDGAPASPPQAVHTIDAARIKKKMGSPTIPTPSAPISVNTPIAPAVPPVPSGIGASSDRPRPRRKSTGFKWGGRSKKAPTISAPILPEGFVESLGMETFALYPGVKPPSHAILSPVMRNTSSPKPPRGFGSPEPQHQPAQPARAPPTRKAAPRPKNAPAPHSGGSPPRSQRLGSGSERSTSTGVHEPIRLPLGALRDDTDTASEGYPEDMFRRLSKNSDGSYVPASVQTTHRQFFNDMRQEHGRQEEVQANRGVIPMNVPGAPSARPSPSHNSAPATGSPFDSAPSHGRNDSTATAGSGFRDPWAAGNRSSMASQRTQQYGSGGQRGSLYLGSERASLASTAHEMDYRKGSQVSARSHHTPSPPQSYQQPQPQQQQRTASPGPLDRAPEDRNGSFSSAYSETSEAPPHNTFHPSNAFHPGFGPSNAVGQLRKNSLAGGLPIGFPSSSPAEGGHQRKNSYVPIQPLNLAARRPSYTYRAGGGGGAGGASGSGTASGPHGTSGLNPASAAASSAANRDTTYGDVVWGGAGVGGPRDTSSPMPGDTGSSFAASRAPTIGTTGFRNPFG</sequence>
<comment type="caution">
    <text evidence="2">The sequence shown here is derived from an EMBL/GenBank/DDBJ whole genome shotgun (WGS) entry which is preliminary data.</text>
</comment>
<evidence type="ECO:0008006" key="4">
    <source>
        <dbReference type="Google" id="ProtNLM"/>
    </source>
</evidence>
<feature type="region of interest" description="Disordered" evidence="1">
    <location>
        <begin position="753"/>
        <end position="839"/>
    </location>
</feature>
<feature type="region of interest" description="Disordered" evidence="1">
    <location>
        <begin position="618"/>
        <end position="703"/>
    </location>
</feature>
<feature type="compositionally biased region" description="Gly residues" evidence="1">
    <location>
        <begin position="753"/>
        <end position="763"/>
    </location>
</feature>
<name>A0AAV5G9J7_9BASI</name>
<feature type="compositionally biased region" description="Polar residues" evidence="1">
    <location>
        <begin position="829"/>
        <end position="839"/>
    </location>
</feature>
<feature type="compositionally biased region" description="Polar residues" evidence="1">
    <location>
        <begin position="130"/>
        <end position="147"/>
    </location>
</feature>
<feature type="compositionally biased region" description="Polar residues" evidence="1">
    <location>
        <begin position="808"/>
        <end position="822"/>
    </location>
</feature>
<feature type="region of interest" description="Disordered" evidence="1">
    <location>
        <begin position="375"/>
        <end position="603"/>
    </location>
</feature>
<feature type="compositionally biased region" description="Polar residues" evidence="1">
    <location>
        <begin position="441"/>
        <end position="457"/>
    </location>
</feature>
<organism evidence="2 3">
    <name type="scientific">Rhodotorula paludigena</name>
    <dbReference type="NCBI Taxonomy" id="86838"/>
    <lineage>
        <taxon>Eukaryota</taxon>
        <taxon>Fungi</taxon>
        <taxon>Dikarya</taxon>
        <taxon>Basidiomycota</taxon>
        <taxon>Pucciniomycotina</taxon>
        <taxon>Microbotryomycetes</taxon>
        <taxon>Sporidiobolales</taxon>
        <taxon>Sporidiobolaceae</taxon>
        <taxon>Rhodotorula</taxon>
    </lineage>
</organism>
<protein>
    <recommendedName>
        <fullName evidence="4">Proteophosphoglycan ppg4</fullName>
    </recommendedName>
</protein>
<reference evidence="2 3" key="1">
    <citation type="submission" date="2021-12" db="EMBL/GenBank/DDBJ databases">
        <title>High titer production of polyol ester of fatty acids by Rhodotorula paludigena BS15 towards product separation-free biomass refinery.</title>
        <authorList>
            <person name="Mano J."/>
            <person name="Ono H."/>
            <person name="Tanaka T."/>
            <person name="Naito K."/>
            <person name="Sushida H."/>
            <person name="Ike M."/>
            <person name="Tokuyasu K."/>
            <person name="Kitaoka M."/>
        </authorList>
    </citation>
    <scope>NUCLEOTIDE SEQUENCE [LARGE SCALE GENOMIC DNA]</scope>
    <source>
        <strain evidence="2 3">BS15</strain>
    </source>
</reference>
<feature type="compositionally biased region" description="Low complexity" evidence="1">
    <location>
        <begin position="639"/>
        <end position="650"/>
    </location>
</feature>
<feature type="region of interest" description="Disordered" evidence="1">
    <location>
        <begin position="712"/>
        <end position="731"/>
    </location>
</feature>
<feature type="compositionally biased region" description="Basic and acidic residues" evidence="1">
    <location>
        <begin position="512"/>
        <end position="523"/>
    </location>
</feature>
<proteinExistence type="predicted"/>
<feature type="compositionally biased region" description="Basic residues" evidence="1">
    <location>
        <begin position="335"/>
        <end position="351"/>
    </location>
</feature>
<accession>A0AAV5G9J7</accession>
<feature type="region of interest" description="Disordered" evidence="1">
    <location>
        <begin position="130"/>
        <end position="285"/>
    </location>
</feature>
<feature type="compositionally biased region" description="Basic and acidic residues" evidence="1">
    <location>
        <begin position="235"/>
        <end position="246"/>
    </location>
</feature>